<organism evidence="1 2">
    <name type="scientific">Plutella xylostella</name>
    <name type="common">Diamondback moth</name>
    <name type="synonym">Plutella maculipennis</name>
    <dbReference type="NCBI Taxonomy" id="51655"/>
    <lineage>
        <taxon>Eukaryota</taxon>
        <taxon>Metazoa</taxon>
        <taxon>Ecdysozoa</taxon>
        <taxon>Arthropoda</taxon>
        <taxon>Hexapoda</taxon>
        <taxon>Insecta</taxon>
        <taxon>Pterygota</taxon>
        <taxon>Neoptera</taxon>
        <taxon>Endopterygota</taxon>
        <taxon>Lepidoptera</taxon>
        <taxon>Glossata</taxon>
        <taxon>Ditrysia</taxon>
        <taxon>Yponomeutoidea</taxon>
        <taxon>Plutellidae</taxon>
        <taxon>Plutella</taxon>
    </lineage>
</organism>
<name>A0ABQ7QAZ7_PLUXY</name>
<dbReference type="PANTHER" id="PTHR33332">
    <property type="entry name" value="REVERSE TRANSCRIPTASE DOMAIN-CONTAINING PROTEIN"/>
    <property type="match status" value="1"/>
</dbReference>
<proteinExistence type="predicted"/>
<keyword evidence="2" id="KW-1185">Reference proteome</keyword>
<reference evidence="1 2" key="1">
    <citation type="submission" date="2021-06" db="EMBL/GenBank/DDBJ databases">
        <title>A haploid diamondback moth (Plutella xylostella L.) genome assembly resolves 31 chromosomes and identifies a diamide resistance mutation.</title>
        <authorList>
            <person name="Ward C.M."/>
            <person name="Perry K.D."/>
            <person name="Baker G."/>
            <person name="Powis K."/>
            <person name="Heckel D.G."/>
            <person name="Baxter S.W."/>
        </authorList>
    </citation>
    <scope>NUCLEOTIDE SEQUENCE [LARGE SCALE GENOMIC DNA]</scope>
    <source>
        <strain evidence="1 2">LV</strain>
        <tissue evidence="1">Single pupa</tissue>
    </source>
</reference>
<dbReference type="EMBL" id="JAHIBW010000018">
    <property type="protein sequence ID" value="KAG7302396.1"/>
    <property type="molecule type" value="Genomic_DNA"/>
</dbReference>
<protein>
    <recommendedName>
        <fullName evidence="3">Reverse transcriptase</fullName>
    </recommendedName>
</protein>
<accession>A0ABQ7QAZ7</accession>
<comment type="caution">
    <text evidence="1">The sequence shown here is derived from an EMBL/GenBank/DDBJ whole genome shotgun (WGS) entry which is preliminary data.</text>
</comment>
<dbReference type="Proteomes" id="UP000823941">
    <property type="component" value="Chromosome 18"/>
</dbReference>
<evidence type="ECO:0000313" key="1">
    <source>
        <dbReference type="EMBL" id="KAG7302396.1"/>
    </source>
</evidence>
<evidence type="ECO:0008006" key="3">
    <source>
        <dbReference type="Google" id="ProtNLM"/>
    </source>
</evidence>
<evidence type="ECO:0000313" key="2">
    <source>
        <dbReference type="Proteomes" id="UP000823941"/>
    </source>
</evidence>
<sequence>MGNVIATTIKNVISWFKNLNLKTNVSKTKMLHFRNYNAQKSDIVIDTGDSIIESVPYAKFLGIVIDEHLNWKKHIEMLVNRLSSFCYALRSLSYISTNRACLQSYFAFFQSRVLYGLAVWGGSVHIENIFLLQKRCVRILAGLKSNRESCRESFIKLKIHTITALYVIELCKLIKRYPAKFLSRVQGPSNRLNEKFKYDLEVPQSRTATYSRSVKLAAIKVFNNLPEELKALQGTKFFNGLKEYLLVNCPYSINEFCNLNK</sequence>
<gene>
    <name evidence="1" type="ORF">JYU34_013927</name>
</gene>